<dbReference type="EMBL" id="CP009885">
    <property type="protein sequence ID" value="QPB72611.1"/>
    <property type="molecule type" value="Genomic_DNA"/>
</dbReference>
<dbReference type="Proteomes" id="UP000196980">
    <property type="component" value="Chromosome"/>
</dbReference>
<protein>
    <submittedName>
        <fullName evidence="1">Uncharacterized protein</fullName>
    </submittedName>
</protein>
<evidence type="ECO:0000313" key="2">
    <source>
        <dbReference type="Proteomes" id="UP000196980"/>
    </source>
</evidence>
<gene>
    <name evidence="1" type="ORF">XFHB_13955</name>
</gene>
<dbReference type="RefSeq" id="WP_023906969.1">
    <property type="nucleotide sequence ID" value="NZ_CP009823.1"/>
</dbReference>
<sequence length="51" mass="5543">MQTDDAGLDRNTNFLVLKSPKGIAMRIRPHHGDVDTAGNHCMGTRLCSGFS</sequence>
<organism evidence="1 2">
    <name type="scientific">Xylella fastidiosa</name>
    <dbReference type="NCBI Taxonomy" id="2371"/>
    <lineage>
        <taxon>Bacteria</taxon>
        <taxon>Pseudomonadati</taxon>
        <taxon>Pseudomonadota</taxon>
        <taxon>Gammaproteobacteria</taxon>
        <taxon>Lysobacterales</taxon>
        <taxon>Lysobacteraceae</taxon>
        <taxon>Xylella</taxon>
    </lineage>
</organism>
<reference evidence="2" key="1">
    <citation type="submission" date="2014-11" db="EMBL/GenBank/DDBJ databases">
        <title>Xylella fastidiosa Hib4 Genome Sequencing.</title>
        <authorList>
            <person name="Pierry P.M."/>
            <person name="da Silva A.M."/>
        </authorList>
    </citation>
    <scope>NUCLEOTIDE SEQUENCE [LARGE SCALE GENOMIC DNA]</scope>
    <source>
        <strain evidence="2">Hib4</strain>
    </source>
</reference>
<evidence type="ECO:0000313" key="1">
    <source>
        <dbReference type="EMBL" id="QPB72611.1"/>
    </source>
</evidence>
<dbReference type="AlphaFoldDB" id="A0ABD7BXK8"/>
<accession>A0ABD7BXK8</accession>
<name>A0ABD7BXK8_XYLFS</name>
<proteinExistence type="predicted"/>
<dbReference type="KEGG" id="xfh:XFHB_13955"/>